<dbReference type="EMBL" id="JAUTDP010000001">
    <property type="protein sequence ID" value="KAK3402474.1"/>
    <property type="molecule type" value="Genomic_DNA"/>
</dbReference>
<evidence type="ECO:0008006" key="4">
    <source>
        <dbReference type="Google" id="ProtNLM"/>
    </source>
</evidence>
<sequence>MANVFSFLSLTHWHVLTQSLSTALRFLFPPSSVLCFVASHDEPCKPVFHQESCACLSSRSFLQQEHWKHSQSAYGNRKVTPSYAFLLNHFCLLARGYLVCSLP</sequence>
<gene>
    <name evidence="2" type="ORF">B0T20DRAFT_695</name>
</gene>
<name>A0AAE0UGF7_SORBR</name>
<dbReference type="AlphaFoldDB" id="A0AAE0UGF7"/>
<organism evidence="2 3">
    <name type="scientific">Sordaria brevicollis</name>
    <dbReference type="NCBI Taxonomy" id="83679"/>
    <lineage>
        <taxon>Eukaryota</taxon>
        <taxon>Fungi</taxon>
        <taxon>Dikarya</taxon>
        <taxon>Ascomycota</taxon>
        <taxon>Pezizomycotina</taxon>
        <taxon>Sordariomycetes</taxon>
        <taxon>Sordariomycetidae</taxon>
        <taxon>Sordariales</taxon>
        <taxon>Sordariaceae</taxon>
        <taxon>Sordaria</taxon>
    </lineage>
</organism>
<reference evidence="2" key="1">
    <citation type="journal article" date="2023" name="Mol. Phylogenet. Evol.">
        <title>Genome-scale phylogeny and comparative genomics of the fungal order Sordariales.</title>
        <authorList>
            <person name="Hensen N."/>
            <person name="Bonometti L."/>
            <person name="Westerberg I."/>
            <person name="Brannstrom I.O."/>
            <person name="Guillou S."/>
            <person name="Cros-Aarteil S."/>
            <person name="Calhoun S."/>
            <person name="Haridas S."/>
            <person name="Kuo A."/>
            <person name="Mondo S."/>
            <person name="Pangilinan J."/>
            <person name="Riley R."/>
            <person name="LaButti K."/>
            <person name="Andreopoulos B."/>
            <person name="Lipzen A."/>
            <person name="Chen C."/>
            <person name="Yan M."/>
            <person name="Daum C."/>
            <person name="Ng V."/>
            <person name="Clum A."/>
            <person name="Steindorff A."/>
            <person name="Ohm R.A."/>
            <person name="Martin F."/>
            <person name="Silar P."/>
            <person name="Natvig D.O."/>
            <person name="Lalanne C."/>
            <person name="Gautier V."/>
            <person name="Ament-Velasquez S.L."/>
            <person name="Kruys A."/>
            <person name="Hutchinson M.I."/>
            <person name="Powell A.J."/>
            <person name="Barry K."/>
            <person name="Miller A.N."/>
            <person name="Grigoriev I.V."/>
            <person name="Debuchy R."/>
            <person name="Gladieux P."/>
            <person name="Hiltunen Thoren M."/>
            <person name="Johannesson H."/>
        </authorList>
    </citation>
    <scope>NUCLEOTIDE SEQUENCE</scope>
    <source>
        <strain evidence="2">FGSC 1904</strain>
    </source>
</reference>
<keyword evidence="1" id="KW-0732">Signal</keyword>
<feature type="chain" id="PRO_5041985198" description="Secreted protein" evidence="1">
    <location>
        <begin position="18"/>
        <end position="103"/>
    </location>
</feature>
<accession>A0AAE0UGF7</accession>
<feature type="signal peptide" evidence="1">
    <location>
        <begin position="1"/>
        <end position="17"/>
    </location>
</feature>
<reference evidence="2" key="2">
    <citation type="submission" date="2023-07" db="EMBL/GenBank/DDBJ databases">
        <authorList>
            <consortium name="Lawrence Berkeley National Laboratory"/>
            <person name="Haridas S."/>
            <person name="Hensen N."/>
            <person name="Bonometti L."/>
            <person name="Westerberg I."/>
            <person name="Brannstrom I.O."/>
            <person name="Guillou S."/>
            <person name="Cros-Aarteil S."/>
            <person name="Calhoun S."/>
            <person name="Kuo A."/>
            <person name="Mondo S."/>
            <person name="Pangilinan J."/>
            <person name="Riley R."/>
            <person name="LaButti K."/>
            <person name="Andreopoulos B."/>
            <person name="Lipzen A."/>
            <person name="Chen C."/>
            <person name="Yanf M."/>
            <person name="Daum C."/>
            <person name="Ng V."/>
            <person name="Clum A."/>
            <person name="Steindorff A."/>
            <person name="Ohm R."/>
            <person name="Martin F."/>
            <person name="Silar P."/>
            <person name="Natvig D."/>
            <person name="Lalanne C."/>
            <person name="Gautier V."/>
            <person name="Ament-velasquez S.L."/>
            <person name="Kruys A."/>
            <person name="Hutchinson M.I."/>
            <person name="Powell A.J."/>
            <person name="Barry K."/>
            <person name="Miller A.N."/>
            <person name="Grigoriev I.V."/>
            <person name="Debuchy R."/>
            <person name="Gladieux P."/>
            <person name="Thoren M.H."/>
            <person name="Johannesson H."/>
        </authorList>
    </citation>
    <scope>NUCLEOTIDE SEQUENCE</scope>
    <source>
        <strain evidence="2">FGSC 1904</strain>
    </source>
</reference>
<evidence type="ECO:0000313" key="3">
    <source>
        <dbReference type="Proteomes" id="UP001281003"/>
    </source>
</evidence>
<protein>
    <recommendedName>
        <fullName evidence="4">Secreted protein</fullName>
    </recommendedName>
</protein>
<proteinExistence type="predicted"/>
<evidence type="ECO:0000256" key="1">
    <source>
        <dbReference type="SAM" id="SignalP"/>
    </source>
</evidence>
<keyword evidence="3" id="KW-1185">Reference proteome</keyword>
<dbReference type="Proteomes" id="UP001281003">
    <property type="component" value="Unassembled WGS sequence"/>
</dbReference>
<comment type="caution">
    <text evidence="2">The sequence shown here is derived from an EMBL/GenBank/DDBJ whole genome shotgun (WGS) entry which is preliminary data.</text>
</comment>
<evidence type="ECO:0000313" key="2">
    <source>
        <dbReference type="EMBL" id="KAK3402474.1"/>
    </source>
</evidence>